<dbReference type="InterPro" id="IPR023473">
    <property type="entry name" value="AMMECR1"/>
</dbReference>
<proteinExistence type="predicted"/>
<gene>
    <name evidence="2" type="ORF">Vafri_13840</name>
</gene>
<comment type="caution">
    <text evidence="2">The sequence shown here is derived from an EMBL/GenBank/DDBJ whole genome shotgun (WGS) entry which is preliminary data.</text>
</comment>
<evidence type="ECO:0000259" key="1">
    <source>
        <dbReference type="PROSITE" id="PS51112"/>
    </source>
</evidence>
<dbReference type="InterPro" id="IPR027485">
    <property type="entry name" value="AMMECR1_N"/>
</dbReference>
<dbReference type="AlphaFoldDB" id="A0A8J4BCS4"/>
<protein>
    <recommendedName>
        <fullName evidence="1">AMMECR1 domain-containing protein</fullName>
    </recommendedName>
</protein>
<accession>A0A8J4BCS4</accession>
<reference evidence="2" key="1">
    <citation type="journal article" date="2021" name="Proc. Natl. Acad. Sci. U.S.A.">
        <title>Three genomes in the algal genus Volvox reveal the fate of a haploid sex-determining region after a transition to homothallism.</title>
        <authorList>
            <person name="Yamamoto K."/>
            <person name="Hamaji T."/>
            <person name="Kawai-Toyooka H."/>
            <person name="Matsuzaki R."/>
            <person name="Takahashi F."/>
            <person name="Nishimura Y."/>
            <person name="Kawachi M."/>
            <person name="Noguchi H."/>
            <person name="Minakuchi Y."/>
            <person name="Umen J.G."/>
            <person name="Toyoda A."/>
            <person name="Nozaki H."/>
        </authorList>
    </citation>
    <scope>NUCLEOTIDE SEQUENCE</scope>
    <source>
        <strain evidence="2">NIES-3780</strain>
    </source>
</reference>
<feature type="domain" description="AMMECR1" evidence="1">
    <location>
        <begin position="58"/>
        <end position="258"/>
    </location>
</feature>
<dbReference type="InterPro" id="IPR002733">
    <property type="entry name" value="AMMECR1_domain"/>
</dbReference>
<dbReference type="SUPFAM" id="SSF143447">
    <property type="entry name" value="AMMECR1-like"/>
    <property type="match status" value="1"/>
</dbReference>
<evidence type="ECO:0000313" key="3">
    <source>
        <dbReference type="Proteomes" id="UP000747399"/>
    </source>
</evidence>
<dbReference type="Pfam" id="PF01871">
    <property type="entry name" value="AMMECR1"/>
    <property type="match status" value="1"/>
</dbReference>
<dbReference type="PANTHER" id="PTHR13016:SF0">
    <property type="entry name" value="AMME SYNDROME CANDIDATE GENE 1 PROTEIN"/>
    <property type="match status" value="1"/>
</dbReference>
<evidence type="ECO:0000313" key="2">
    <source>
        <dbReference type="EMBL" id="GIL58876.1"/>
    </source>
</evidence>
<name>A0A8J4BCS4_9CHLO</name>
<dbReference type="PROSITE" id="PS51112">
    <property type="entry name" value="AMMECR1"/>
    <property type="match status" value="1"/>
</dbReference>
<feature type="non-terminal residue" evidence="2">
    <location>
        <position position="283"/>
    </location>
</feature>
<dbReference type="Gene3D" id="3.30.700.20">
    <property type="entry name" value="Hypothetical protein ph0010, domain 1"/>
    <property type="match status" value="1"/>
</dbReference>
<dbReference type="Proteomes" id="UP000747399">
    <property type="component" value="Unassembled WGS sequence"/>
</dbReference>
<dbReference type="InterPro" id="IPR036071">
    <property type="entry name" value="AMMECR1_dom_sf"/>
</dbReference>
<dbReference type="NCBIfam" id="TIGR00296">
    <property type="entry name" value="TIGR00296 family protein"/>
    <property type="match status" value="1"/>
</dbReference>
<organism evidence="2 3">
    <name type="scientific">Volvox africanus</name>
    <dbReference type="NCBI Taxonomy" id="51714"/>
    <lineage>
        <taxon>Eukaryota</taxon>
        <taxon>Viridiplantae</taxon>
        <taxon>Chlorophyta</taxon>
        <taxon>core chlorophytes</taxon>
        <taxon>Chlorophyceae</taxon>
        <taxon>CS clade</taxon>
        <taxon>Chlamydomonadales</taxon>
        <taxon>Volvocaceae</taxon>
        <taxon>Volvox</taxon>
    </lineage>
</organism>
<dbReference type="EMBL" id="BNCO01000032">
    <property type="protein sequence ID" value="GIL58876.1"/>
    <property type="molecule type" value="Genomic_DNA"/>
</dbReference>
<sequence length="283" mass="30992">VNFILTNDRFGSFKLGGRTFDHLMFSRCFLSRIEKPNDGSKPQGVDTGAMVLPTSADAPQDPNIATRDHCIFAFAVLHSHLTGNPSPAPSFPDSHCALFVTWNALSGGGHWRLRGCIGTLEPKQLQRALHDYALNSSLRDHRFSPIRLKELPSLQCKVSLLARFEKAAGWQDWTVGIHGIIIHFTDPDPEARGARRTATFLPDVAPEQGWNQQQAVDALIRKAGYNGPIGASLREALSLERYQSTIASITYEEFIEALGQAEGQTATVLGSSSSRDARLQVAA</sequence>
<dbReference type="PANTHER" id="PTHR13016">
    <property type="entry name" value="AMMECR1 HOMOLOG"/>
    <property type="match status" value="1"/>
</dbReference>
<keyword evidence="3" id="KW-1185">Reference proteome</keyword>